<dbReference type="STRING" id="4565.A0A3B6D913"/>
<dbReference type="EnsemblPlants" id="TraesCS2D02G150200.1">
    <property type="protein sequence ID" value="TraesCS2D02G150200.1"/>
    <property type="gene ID" value="TraesCS2D02G150200"/>
</dbReference>
<dbReference type="InterPro" id="IPR001087">
    <property type="entry name" value="GDSL"/>
</dbReference>
<dbReference type="Proteomes" id="UP000019116">
    <property type="component" value="Chromosome 2D"/>
</dbReference>
<evidence type="ECO:0000256" key="2">
    <source>
        <dbReference type="ARBA" id="ARBA00023180"/>
    </source>
</evidence>
<organism evidence="3">
    <name type="scientific">Triticum aestivum</name>
    <name type="common">Wheat</name>
    <dbReference type="NCBI Taxonomy" id="4565"/>
    <lineage>
        <taxon>Eukaryota</taxon>
        <taxon>Viridiplantae</taxon>
        <taxon>Streptophyta</taxon>
        <taxon>Embryophyta</taxon>
        <taxon>Tracheophyta</taxon>
        <taxon>Spermatophyta</taxon>
        <taxon>Magnoliopsida</taxon>
        <taxon>Liliopsida</taxon>
        <taxon>Poales</taxon>
        <taxon>Poaceae</taxon>
        <taxon>BOP clade</taxon>
        <taxon>Pooideae</taxon>
        <taxon>Triticodae</taxon>
        <taxon>Triticeae</taxon>
        <taxon>Triticinae</taxon>
        <taxon>Triticum</taxon>
    </lineage>
</organism>
<keyword evidence="4" id="KW-1185">Reference proteome</keyword>
<dbReference type="OMA" id="WWLNNLI"/>
<dbReference type="Gramene" id="TraesCS2D02G150200.1">
    <property type="protein sequence ID" value="TraesCS2D02G150200.1"/>
    <property type="gene ID" value="TraesCS2D02G150200"/>
</dbReference>
<dbReference type="GO" id="GO:0016788">
    <property type="term" value="F:hydrolase activity, acting on ester bonds"/>
    <property type="evidence" value="ECO:0007669"/>
    <property type="project" value="InterPro"/>
</dbReference>
<dbReference type="SMR" id="A0A3B6D913"/>
<dbReference type="OrthoDB" id="779507at2759"/>
<dbReference type="Gene3D" id="3.40.50.1110">
    <property type="entry name" value="SGNH hydrolase"/>
    <property type="match status" value="1"/>
</dbReference>
<protein>
    <recommendedName>
        <fullName evidence="5">GDSL esterase/lipase</fullName>
    </recommendedName>
</protein>
<proteinExistence type="inferred from homology"/>
<comment type="similarity">
    <text evidence="1">Belongs to the 'GDSL' lipolytic enzyme family.</text>
</comment>
<reference evidence="3" key="1">
    <citation type="submission" date="2018-08" db="EMBL/GenBank/DDBJ databases">
        <authorList>
            <person name="Rossello M."/>
        </authorList>
    </citation>
    <scope>NUCLEOTIDE SEQUENCE [LARGE SCALE GENOMIC DNA]</scope>
    <source>
        <strain evidence="3">cv. Chinese Spring</strain>
    </source>
</reference>
<dbReference type="InterPro" id="IPR036514">
    <property type="entry name" value="SGNH_hydro_sf"/>
</dbReference>
<evidence type="ECO:0000313" key="3">
    <source>
        <dbReference type="EnsemblPlants" id="TraesCS2D02G150200.1"/>
    </source>
</evidence>
<sequence>MESSLFLVGEIGANDYNHPFSRNKTLEWVRPLVPQVISSIALSIKALIELGAKTMYVPGIFPLGCTPPYLALFPGDDRDPATGCLWWLNNLILLHNHMLEARLEELRRDHPSVSITYVDSYDNVLGLITAPTQNGFDKETVLEACYPLFTAGQVAVPCPDPSRRVSFDGLHMTEAAYKLMARGMLDGPFAVPPIMSTCNHGC</sequence>
<accession>A0A3B6D913</accession>
<dbReference type="AlphaFoldDB" id="A0A3B6D913"/>
<evidence type="ECO:0000313" key="4">
    <source>
        <dbReference type="Proteomes" id="UP000019116"/>
    </source>
</evidence>
<dbReference type="SUPFAM" id="SSF52266">
    <property type="entry name" value="SGNH hydrolase"/>
    <property type="match status" value="1"/>
</dbReference>
<dbReference type="PANTHER" id="PTHR22835:SF523">
    <property type="entry name" value="GDSL ESTERASE_LIPASE"/>
    <property type="match status" value="1"/>
</dbReference>
<evidence type="ECO:0008006" key="5">
    <source>
        <dbReference type="Google" id="ProtNLM"/>
    </source>
</evidence>
<dbReference type="Gramene" id="TraesCS2D03G0316800.1">
    <property type="protein sequence ID" value="TraesCS2D03G0316800.1.CDS"/>
    <property type="gene ID" value="TraesCS2D03G0316800"/>
</dbReference>
<reference evidence="3" key="2">
    <citation type="submission" date="2018-10" db="UniProtKB">
        <authorList>
            <consortium name="EnsemblPlants"/>
        </authorList>
    </citation>
    <scope>IDENTIFICATION</scope>
</reference>
<evidence type="ECO:0000256" key="1">
    <source>
        <dbReference type="ARBA" id="ARBA00008668"/>
    </source>
</evidence>
<keyword evidence="2" id="KW-0325">Glycoprotein</keyword>
<name>A0A3B6D913_WHEAT</name>
<dbReference type="PANTHER" id="PTHR22835">
    <property type="entry name" value="ZINC FINGER FYVE DOMAIN CONTAINING PROTEIN"/>
    <property type="match status" value="1"/>
</dbReference>
<dbReference type="Gramene" id="TraesRN2D0100342400.1">
    <property type="protein sequence ID" value="TraesRN2D0100342400.1"/>
    <property type="gene ID" value="TraesRN2D0100342400"/>
</dbReference>
<dbReference type="Pfam" id="PF00657">
    <property type="entry name" value="Lipase_GDSL"/>
    <property type="match status" value="1"/>
</dbReference>